<evidence type="ECO:0000313" key="9">
    <source>
        <dbReference type="Proteomes" id="UP000290848"/>
    </source>
</evidence>
<evidence type="ECO:0000256" key="5">
    <source>
        <dbReference type="ARBA" id="ARBA00023237"/>
    </source>
</evidence>
<evidence type="ECO:0000259" key="6">
    <source>
        <dbReference type="Pfam" id="PF07980"/>
    </source>
</evidence>
<organism evidence="8 9">
    <name type="scientific">Arcticibacter tournemirensis</name>
    <dbReference type="NCBI Taxonomy" id="699437"/>
    <lineage>
        <taxon>Bacteria</taxon>
        <taxon>Pseudomonadati</taxon>
        <taxon>Bacteroidota</taxon>
        <taxon>Sphingobacteriia</taxon>
        <taxon>Sphingobacteriales</taxon>
        <taxon>Sphingobacteriaceae</taxon>
        <taxon>Arcticibacter</taxon>
    </lineage>
</organism>
<name>A0A4Q0MAF4_9SPHI</name>
<dbReference type="EMBL" id="RXOC01000005">
    <property type="protein sequence ID" value="RXF70238.1"/>
    <property type="molecule type" value="Genomic_DNA"/>
</dbReference>
<evidence type="ECO:0000313" key="8">
    <source>
        <dbReference type="EMBL" id="RXF70238.1"/>
    </source>
</evidence>
<keyword evidence="4" id="KW-0472">Membrane</keyword>
<dbReference type="Proteomes" id="UP000290848">
    <property type="component" value="Unassembled WGS sequence"/>
</dbReference>
<dbReference type="InterPro" id="IPR012944">
    <property type="entry name" value="SusD_RagB_dom"/>
</dbReference>
<reference evidence="8 9" key="1">
    <citation type="submission" date="2018-12" db="EMBL/GenBank/DDBJ databases">
        <title>The Draft Genome Sequence of the Soil Bacterium Pedobacter tournemirensis R1.</title>
        <authorList>
            <person name="He J."/>
        </authorList>
    </citation>
    <scope>NUCLEOTIDE SEQUENCE [LARGE SCALE GENOMIC DNA]</scope>
    <source>
        <strain evidence="8 9">R1</strain>
    </source>
</reference>
<dbReference type="Pfam" id="PF14322">
    <property type="entry name" value="SusD-like_3"/>
    <property type="match status" value="1"/>
</dbReference>
<evidence type="ECO:0000256" key="4">
    <source>
        <dbReference type="ARBA" id="ARBA00023136"/>
    </source>
</evidence>
<protein>
    <submittedName>
        <fullName evidence="8">RagB/SusD family nutrient uptake outer membrane protein</fullName>
    </submittedName>
</protein>
<proteinExistence type="inferred from homology"/>
<gene>
    <name evidence="8" type="ORF">EKH83_09315</name>
</gene>
<feature type="domain" description="SusD-like N-terminal" evidence="7">
    <location>
        <begin position="22"/>
        <end position="218"/>
    </location>
</feature>
<keyword evidence="5" id="KW-0998">Cell outer membrane</keyword>
<keyword evidence="3" id="KW-0732">Signal</keyword>
<sequence>MKKYIIAFLMAGVMFLNNSCKDFLDQVPDDILTTDRIFDSKDYVNQYLANIYANIPNELMQRYTNSDHSGPWIAASDEAMYNWDFNYANNLNQSTWSATDWDVSAYWSDWYKSIRNATDFISKIDKANPAEVNAIERARFKAEARALRALYYYWLVRMYGPVPIINKVLAPDAPLSELNIPRNTFDECISFIVEQLDSAYTDLPLVPANEEYGRITKGIVKAYKTQALMLSASPLFNGNTDMASLVNKDGTALISQTYNAGKWKLAADAAKAFIDEFVPGVYDLYTENNADPFVAAYLSCRNVVLVNWNKEWIFARSNSGVYNWHDGTPLHVGYTTNVQGYGALGVTQKMVDAYFMSNGLPIDKTSEYRATGFSDYKAPFDVKARRTYNPWTNREPRFYVGVTYNNSYWLYQGNNSREVITVMEFSGNSGRSQSSSDVSPTGYTVRKNIAVTWNDRGALLLRLGQVFLDYAEALNEYDPGNLNILVYLNKIRTRAGVPAYGSGAGQIPLAANQEAVRTAIHRERQVELSFESVRYFDCHRWKIAEVTDNAPVTGLNMYGNGDDFYKFTTITGRTFRERDYLWPVPNDEILKNNLLVQNPGW</sequence>
<comment type="subcellular location">
    <subcellularLocation>
        <location evidence="1">Cell outer membrane</location>
    </subcellularLocation>
</comment>
<comment type="caution">
    <text evidence="8">The sequence shown here is derived from an EMBL/GenBank/DDBJ whole genome shotgun (WGS) entry which is preliminary data.</text>
</comment>
<evidence type="ECO:0000259" key="7">
    <source>
        <dbReference type="Pfam" id="PF14322"/>
    </source>
</evidence>
<evidence type="ECO:0000256" key="3">
    <source>
        <dbReference type="ARBA" id="ARBA00022729"/>
    </source>
</evidence>
<dbReference type="InterPro" id="IPR033985">
    <property type="entry name" value="SusD-like_N"/>
</dbReference>
<evidence type="ECO:0000256" key="2">
    <source>
        <dbReference type="ARBA" id="ARBA00006275"/>
    </source>
</evidence>
<comment type="similarity">
    <text evidence="2">Belongs to the SusD family.</text>
</comment>
<accession>A0A4Q0MAF4</accession>
<dbReference type="AlphaFoldDB" id="A0A4Q0MAF4"/>
<dbReference type="GO" id="GO:0009279">
    <property type="term" value="C:cell outer membrane"/>
    <property type="evidence" value="ECO:0007669"/>
    <property type="project" value="UniProtKB-SubCell"/>
</dbReference>
<evidence type="ECO:0000256" key="1">
    <source>
        <dbReference type="ARBA" id="ARBA00004442"/>
    </source>
</evidence>
<dbReference type="Pfam" id="PF07980">
    <property type="entry name" value="SusD_RagB"/>
    <property type="match status" value="1"/>
</dbReference>
<feature type="domain" description="RagB/SusD" evidence="6">
    <location>
        <begin position="311"/>
        <end position="601"/>
    </location>
</feature>
<dbReference type="InterPro" id="IPR011990">
    <property type="entry name" value="TPR-like_helical_dom_sf"/>
</dbReference>
<dbReference type="Gene3D" id="1.25.40.390">
    <property type="match status" value="1"/>
</dbReference>
<dbReference type="SUPFAM" id="SSF48452">
    <property type="entry name" value="TPR-like"/>
    <property type="match status" value="1"/>
</dbReference>